<organism evidence="1 3">
    <name type="scientific">Didymodactylos carnosus</name>
    <dbReference type="NCBI Taxonomy" id="1234261"/>
    <lineage>
        <taxon>Eukaryota</taxon>
        <taxon>Metazoa</taxon>
        <taxon>Spiralia</taxon>
        <taxon>Gnathifera</taxon>
        <taxon>Rotifera</taxon>
        <taxon>Eurotatoria</taxon>
        <taxon>Bdelloidea</taxon>
        <taxon>Philodinida</taxon>
        <taxon>Philodinidae</taxon>
        <taxon>Didymodactylos</taxon>
    </lineage>
</organism>
<dbReference type="Proteomes" id="UP000677228">
    <property type="component" value="Unassembled WGS sequence"/>
</dbReference>
<sequence>AMAWHLLLYNSSVENLAGPILSRHAITNQDVDRMAGTKDRTRVCHFVRARLLSTMNFLSIRSNRDDV</sequence>
<reference evidence="1" key="1">
    <citation type="submission" date="2021-02" db="EMBL/GenBank/DDBJ databases">
        <authorList>
            <person name="Nowell W R."/>
        </authorList>
    </citation>
    <scope>NUCLEOTIDE SEQUENCE</scope>
</reference>
<accession>A0A8S2CQR8</accession>
<evidence type="ECO:0000313" key="3">
    <source>
        <dbReference type="Proteomes" id="UP000677228"/>
    </source>
</evidence>
<evidence type="ECO:0000313" key="2">
    <source>
        <dbReference type="EMBL" id="CAF3535322.1"/>
    </source>
</evidence>
<evidence type="ECO:0000313" key="1">
    <source>
        <dbReference type="EMBL" id="CAF0756074.1"/>
    </source>
</evidence>
<protein>
    <submittedName>
        <fullName evidence="1">Uncharacterized protein</fullName>
    </submittedName>
</protein>
<dbReference type="Proteomes" id="UP000682733">
    <property type="component" value="Unassembled WGS sequence"/>
</dbReference>
<comment type="caution">
    <text evidence="1">The sequence shown here is derived from an EMBL/GenBank/DDBJ whole genome shotgun (WGS) entry which is preliminary data.</text>
</comment>
<dbReference type="EMBL" id="CAJNOK010000476">
    <property type="protein sequence ID" value="CAF0756074.1"/>
    <property type="molecule type" value="Genomic_DNA"/>
</dbReference>
<proteinExistence type="predicted"/>
<dbReference type="EMBL" id="CAJOBA010000476">
    <property type="protein sequence ID" value="CAF3535322.1"/>
    <property type="molecule type" value="Genomic_DNA"/>
</dbReference>
<name>A0A8S2CQR8_9BILA</name>
<feature type="non-terminal residue" evidence="1">
    <location>
        <position position="1"/>
    </location>
</feature>
<dbReference type="AlphaFoldDB" id="A0A8S2CQR8"/>
<gene>
    <name evidence="1" type="ORF">OVA965_LOCUS2289</name>
    <name evidence="2" type="ORF">TMI583_LOCUS2289</name>
</gene>